<feature type="transmembrane region" description="Helical" evidence="1">
    <location>
        <begin position="135"/>
        <end position="154"/>
    </location>
</feature>
<evidence type="ECO:0000313" key="2">
    <source>
        <dbReference type="EMBL" id="MFC6237085.1"/>
    </source>
</evidence>
<evidence type="ECO:0000256" key="1">
    <source>
        <dbReference type="SAM" id="Phobius"/>
    </source>
</evidence>
<sequence>MSSYRRTVVGDVVPGRGAIAFAWAVSIAVFGLSFVATLVVTMLLVSPVAMRADASNPLGVQWDSWASWLCLGLALLVGTLMITAGGGSGLVWKWAELRVLDGTGAVASWPRRALRPLVLGVVVLAVLAVRHDTGGALIGIALVGVALGTSLAAADRRGVMERALGLRDVTYGQVPAPDDHPVTT</sequence>
<keyword evidence="1" id="KW-0472">Membrane</keyword>
<proteinExistence type="predicted"/>
<accession>A0ABW1SZ29</accession>
<keyword evidence="1" id="KW-1133">Transmembrane helix</keyword>
<gene>
    <name evidence="2" type="ORF">ACFQGU_04295</name>
</gene>
<protein>
    <recommendedName>
        <fullName evidence="4">RDD domain-containing protein</fullName>
    </recommendedName>
</protein>
<feature type="transmembrane region" description="Helical" evidence="1">
    <location>
        <begin position="65"/>
        <end position="92"/>
    </location>
</feature>
<reference evidence="3" key="1">
    <citation type="journal article" date="2019" name="Int. J. Syst. Evol. Microbiol.">
        <title>The Global Catalogue of Microorganisms (GCM) 10K type strain sequencing project: providing services to taxonomists for standard genome sequencing and annotation.</title>
        <authorList>
            <consortium name="The Broad Institute Genomics Platform"/>
            <consortium name="The Broad Institute Genome Sequencing Center for Infectious Disease"/>
            <person name="Wu L."/>
            <person name="Ma J."/>
        </authorList>
    </citation>
    <scope>NUCLEOTIDE SEQUENCE [LARGE SCALE GENOMIC DNA]</scope>
    <source>
        <strain evidence="3">CGMCC 4.7317</strain>
    </source>
</reference>
<name>A0ABW1SZ29_9ACTN</name>
<dbReference type="Proteomes" id="UP001596138">
    <property type="component" value="Unassembled WGS sequence"/>
</dbReference>
<comment type="caution">
    <text evidence="2">The sequence shown here is derived from an EMBL/GenBank/DDBJ whole genome shotgun (WGS) entry which is preliminary data.</text>
</comment>
<feature type="transmembrane region" description="Helical" evidence="1">
    <location>
        <begin position="21"/>
        <end position="45"/>
    </location>
</feature>
<dbReference type="RefSeq" id="WP_386764129.1">
    <property type="nucleotide sequence ID" value="NZ_JBHSTI010000008.1"/>
</dbReference>
<feature type="transmembrane region" description="Helical" evidence="1">
    <location>
        <begin position="113"/>
        <end position="129"/>
    </location>
</feature>
<organism evidence="2 3">
    <name type="scientific">Longivirga aurantiaca</name>
    <dbReference type="NCBI Taxonomy" id="1837743"/>
    <lineage>
        <taxon>Bacteria</taxon>
        <taxon>Bacillati</taxon>
        <taxon>Actinomycetota</taxon>
        <taxon>Actinomycetes</taxon>
        <taxon>Sporichthyales</taxon>
        <taxon>Sporichthyaceae</taxon>
        <taxon>Longivirga</taxon>
    </lineage>
</organism>
<evidence type="ECO:0008006" key="4">
    <source>
        <dbReference type="Google" id="ProtNLM"/>
    </source>
</evidence>
<keyword evidence="3" id="KW-1185">Reference proteome</keyword>
<evidence type="ECO:0000313" key="3">
    <source>
        <dbReference type="Proteomes" id="UP001596138"/>
    </source>
</evidence>
<dbReference type="EMBL" id="JBHSTI010000008">
    <property type="protein sequence ID" value="MFC6237085.1"/>
    <property type="molecule type" value="Genomic_DNA"/>
</dbReference>
<keyword evidence="1" id="KW-0812">Transmembrane</keyword>